<dbReference type="Proteomes" id="UP000001542">
    <property type="component" value="Unassembled WGS sequence"/>
</dbReference>
<dbReference type="PANTHER" id="PTHR19375">
    <property type="entry name" value="HEAT SHOCK PROTEIN 70KDA"/>
    <property type="match status" value="1"/>
</dbReference>
<keyword evidence="2 3" id="KW-0067">ATP-binding</keyword>
<dbReference type="InterPro" id="IPR029047">
    <property type="entry name" value="HSP70_peptide-bd_sf"/>
</dbReference>
<dbReference type="SMR" id="A2DWC1"/>
<dbReference type="GO" id="GO:0140662">
    <property type="term" value="F:ATP-dependent protein folding chaperone"/>
    <property type="evidence" value="ECO:0007669"/>
    <property type="project" value="InterPro"/>
</dbReference>
<evidence type="ECO:0000256" key="4">
    <source>
        <dbReference type="SAM" id="MobiDB-lite"/>
    </source>
</evidence>
<dbReference type="SUPFAM" id="SSF53067">
    <property type="entry name" value="Actin-like ATPase domain"/>
    <property type="match status" value="2"/>
</dbReference>
<accession>A2DWC1</accession>
<protein>
    <submittedName>
        <fullName evidence="5">DnaK protein</fullName>
    </submittedName>
</protein>
<dbReference type="RefSeq" id="XP_001327484.1">
    <property type="nucleotide sequence ID" value="XM_001327449.1"/>
</dbReference>
<dbReference type="Gene3D" id="3.30.30.30">
    <property type="match status" value="1"/>
</dbReference>
<evidence type="ECO:0000256" key="1">
    <source>
        <dbReference type="ARBA" id="ARBA00022741"/>
    </source>
</evidence>
<name>A2DWC1_TRIV3</name>
<dbReference type="InterPro" id="IPR043129">
    <property type="entry name" value="ATPase_NBD"/>
</dbReference>
<dbReference type="eggNOG" id="KOG0100">
    <property type="taxonomic scope" value="Eukaryota"/>
</dbReference>
<dbReference type="Gene3D" id="3.90.640.10">
    <property type="entry name" value="Actin, Chain A, domain 4"/>
    <property type="match status" value="1"/>
</dbReference>
<proteinExistence type="inferred from homology"/>
<dbReference type="GO" id="GO:0016887">
    <property type="term" value="F:ATP hydrolysis activity"/>
    <property type="evidence" value="ECO:0000318"/>
    <property type="project" value="GO_Central"/>
</dbReference>
<gene>
    <name evidence="5" type="ORF">TVAG_394040</name>
</gene>
<dbReference type="InterPro" id="IPR018181">
    <property type="entry name" value="Heat_shock_70_CS"/>
</dbReference>
<dbReference type="GO" id="GO:0042026">
    <property type="term" value="P:protein refolding"/>
    <property type="evidence" value="ECO:0000318"/>
    <property type="project" value="GO_Central"/>
</dbReference>
<keyword evidence="6" id="KW-1185">Reference proteome</keyword>
<dbReference type="OMA" id="EMINETQ"/>
<dbReference type="GO" id="GO:0005524">
    <property type="term" value="F:ATP binding"/>
    <property type="evidence" value="ECO:0007669"/>
    <property type="project" value="UniProtKB-KW"/>
</dbReference>
<reference evidence="5" key="2">
    <citation type="journal article" date="2007" name="Science">
        <title>Draft genome sequence of the sexually transmitted pathogen Trichomonas vaginalis.</title>
        <authorList>
            <person name="Carlton J.M."/>
            <person name="Hirt R.P."/>
            <person name="Silva J.C."/>
            <person name="Delcher A.L."/>
            <person name="Schatz M."/>
            <person name="Zhao Q."/>
            <person name="Wortman J.R."/>
            <person name="Bidwell S.L."/>
            <person name="Alsmark U.C.M."/>
            <person name="Besteiro S."/>
            <person name="Sicheritz-Ponten T."/>
            <person name="Noel C.J."/>
            <person name="Dacks J.B."/>
            <person name="Foster P.G."/>
            <person name="Simillion C."/>
            <person name="Van de Peer Y."/>
            <person name="Miranda-Saavedra D."/>
            <person name="Barton G.J."/>
            <person name="Westrop G.D."/>
            <person name="Mueller S."/>
            <person name="Dessi D."/>
            <person name="Fiori P.L."/>
            <person name="Ren Q."/>
            <person name="Paulsen I."/>
            <person name="Zhang H."/>
            <person name="Bastida-Corcuera F.D."/>
            <person name="Simoes-Barbosa A."/>
            <person name="Brown M.T."/>
            <person name="Hayes R.D."/>
            <person name="Mukherjee M."/>
            <person name="Okumura C.Y."/>
            <person name="Schneider R."/>
            <person name="Smith A.J."/>
            <person name="Vanacova S."/>
            <person name="Villalvazo M."/>
            <person name="Haas B.J."/>
            <person name="Pertea M."/>
            <person name="Feldblyum T.V."/>
            <person name="Utterback T.R."/>
            <person name="Shu C.L."/>
            <person name="Osoegawa K."/>
            <person name="de Jong P.J."/>
            <person name="Hrdy I."/>
            <person name="Horvathova L."/>
            <person name="Zubacova Z."/>
            <person name="Dolezal P."/>
            <person name="Malik S.B."/>
            <person name="Logsdon J.M. Jr."/>
            <person name="Henze K."/>
            <person name="Gupta A."/>
            <person name="Wang C.C."/>
            <person name="Dunne R.L."/>
            <person name="Upcroft J.A."/>
            <person name="Upcroft P."/>
            <person name="White O."/>
            <person name="Salzberg S.L."/>
            <person name="Tang P."/>
            <person name="Chiu C.-H."/>
            <person name="Lee Y.-S."/>
            <person name="Embley T.M."/>
            <person name="Coombs G.H."/>
            <person name="Mottram J.C."/>
            <person name="Tachezy J."/>
            <person name="Fraser-Liggett C.M."/>
            <person name="Johnson P.J."/>
        </authorList>
    </citation>
    <scope>NUCLEOTIDE SEQUENCE [LARGE SCALE GENOMIC DNA]</scope>
    <source>
        <strain evidence="5">G3</strain>
    </source>
</reference>
<dbReference type="SUPFAM" id="SSF100920">
    <property type="entry name" value="Heat shock protein 70kD (HSP70), peptide-binding domain"/>
    <property type="match status" value="1"/>
</dbReference>
<dbReference type="PROSITE" id="PS01036">
    <property type="entry name" value="HSP70_3"/>
    <property type="match status" value="1"/>
</dbReference>
<feature type="region of interest" description="Disordered" evidence="4">
    <location>
        <begin position="397"/>
        <end position="420"/>
    </location>
</feature>
<evidence type="ECO:0000313" key="5">
    <source>
        <dbReference type="EMBL" id="EAY15261.1"/>
    </source>
</evidence>
<dbReference type="KEGG" id="tva:4773263"/>
<dbReference type="VEuPathDB" id="TrichDB:TVAG_394040"/>
<dbReference type="GO" id="GO:0044183">
    <property type="term" value="F:protein folding chaperone"/>
    <property type="evidence" value="ECO:0000318"/>
    <property type="project" value="GO_Central"/>
</dbReference>
<dbReference type="PRINTS" id="PR00301">
    <property type="entry name" value="HEATSHOCK70"/>
</dbReference>
<dbReference type="STRING" id="5722.A2DWC1"/>
<evidence type="ECO:0000256" key="3">
    <source>
        <dbReference type="RuleBase" id="RU003322"/>
    </source>
</evidence>
<dbReference type="PROSITE" id="PS00297">
    <property type="entry name" value="HSP70_1"/>
    <property type="match status" value="1"/>
</dbReference>
<dbReference type="Gene3D" id="2.60.34.10">
    <property type="entry name" value="Substrate Binding Domain Of DNAk, Chain A, domain 1"/>
    <property type="match status" value="1"/>
</dbReference>
<dbReference type="InterPro" id="IPR013126">
    <property type="entry name" value="Hsp_70_fam"/>
</dbReference>
<dbReference type="EMBL" id="DS113258">
    <property type="protein sequence ID" value="EAY15261.1"/>
    <property type="molecule type" value="Genomic_DNA"/>
</dbReference>
<dbReference type="VEuPathDB" id="TrichDB:TVAGG3_0279170"/>
<dbReference type="Gene3D" id="3.30.420.40">
    <property type="match status" value="2"/>
</dbReference>
<dbReference type="GO" id="GO:0005737">
    <property type="term" value="C:cytoplasm"/>
    <property type="evidence" value="ECO:0000318"/>
    <property type="project" value="GO_Central"/>
</dbReference>
<evidence type="ECO:0000313" key="6">
    <source>
        <dbReference type="Proteomes" id="UP000001542"/>
    </source>
</evidence>
<sequence>MSNEHVYLGIDLGTTFSSAAIYNPDTKTTEVIEIDGKKELPSMVAFNVSPHVVGEPAKGQLLIEPTAVAYDSKRMIGQSYDDVMKQKFEWPFRVESSSENDPEIVVACNGKEESVSPVQVSAEILKYIKSKVEVKVGHPIDSAVITVPEGFSTNQRKTTKEAAELAGFNINKLALLAEPTAAAIKYAYSADPNQRHHILIYDFGGGTFDISLATIDNKTVEVKSTGGDSRLGGQDIDAALVNYLAPLIQKNCGIDIKKKGNEKMFNIVKRESEQAKLQFSDNIVAYEFNINCGDKSFIHKLMKNKFINLIDPIVEKTITLTKEQLDKTSDQKKIILVGGSSMIPLVRTKIEELGISVIQNIPPLTAVAEGAAYFNYIKHSSGRKARKTPRQTLKPLVNYPEIPDTTPPLYPPDKPDSETRNVSMPVLDLGKPDDDDDNLTVVDVLSKSIGIVLSDGTVAKLLTKNTPLPCSKSSNFMNAAEADAIGIDIVEGEAKMADDCIKIGRIEFEIPPGSAPNSIKFTFKMAIDEESLINCKYTRTDAGGGSEEFKIKRTGGISDRTKRKAQENMQRNEQSGQVANQLSNLINEAYDLIAKVRKAAPRGSPERRAADRFEGNVEDIEQDECDVTAKLNDLQELLNDFKNKCKQYI</sequence>
<comment type="similarity">
    <text evidence="3">Belongs to the heat shock protein 70 family.</text>
</comment>
<reference evidence="5" key="1">
    <citation type="submission" date="2006-10" db="EMBL/GenBank/DDBJ databases">
        <authorList>
            <person name="Amadeo P."/>
            <person name="Zhao Q."/>
            <person name="Wortman J."/>
            <person name="Fraser-Liggett C."/>
            <person name="Carlton J."/>
        </authorList>
    </citation>
    <scope>NUCLEOTIDE SEQUENCE</scope>
    <source>
        <strain evidence="5">G3</strain>
    </source>
</reference>
<dbReference type="Pfam" id="PF00012">
    <property type="entry name" value="HSP70"/>
    <property type="match status" value="2"/>
</dbReference>
<organism evidence="5 6">
    <name type="scientific">Trichomonas vaginalis (strain ATCC PRA-98 / G3)</name>
    <dbReference type="NCBI Taxonomy" id="412133"/>
    <lineage>
        <taxon>Eukaryota</taxon>
        <taxon>Metamonada</taxon>
        <taxon>Parabasalia</taxon>
        <taxon>Trichomonadida</taxon>
        <taxon>Trichomonadidae</taxon>
        <taxon>Trichomonas</taxon>
    </lineage>
</organism>
<evidence type="ECO:0000256" key="2">
    <source>
        <dbReference type="ARBA" id="ARBA00022840"/>
    </source>
</evidence>
<dbReference type="InParanoid" id="A2DWC1"/>
<keyword evidence="1 3" id="KW-0547">Nucleotide-binding</keyword>
<dbReference type="GO" id="GO:0031072">
    <property type="term" value="F:heat shock protein binding"/>
    <property type="evidence" value="ECO:0000318"/>
    <property type="project" value="GO_Central"/>
</dbReference>
<dbReference type="AlphaFoldDB" id="A2DWC1"/>